<evidence type="ECO:0000313" key="2">
    <source>
        <dbReference type="EMBL" id="MFN6547938.1"/>
    </source>
</evidence>
<feature type="region of interest" description="Disordered" evidence="1">
    <location>
        <begin position="59"/>
        <end position="92"/>
    </location>
</feature>
<feature type="compositionally biased region" description="Basic and acidic residues" evidence="1">
    <location>
        <begin position="79"/>
        <end position="92"/>
    </location>
</feature>
<evidence type="ECO:0000313" key="3">
    <source>
        <dbReference type="Proteomes" id="UP001635816"/>
    </source>
</evidence>
<sequence>MADQLSVDSAGLNLAAVNSTDVAEALAAGTQDSATLGGQPSHAGVAALDASLTRFRIRQSERVSQQSADMRTGSNYYESTDRDAADDLTRSV</sequence>
<organism evidence="2 3">
    <name type="scientific">Mycolicibacterium nivoides</name>
    <dbReference type="NCBI Taxonomy" id="2487344"/>
    <lineage>
        <taxon>Bacteria</taxon>
        <taxon>Bacillati</taxon>
        <taxon>Actinomycetota</taxon>
        <taxon>Actinomycetes</taxon>
        <taxon>Mycobacteriales</taxon>
        <taxon>Mycobacteriaceae</taxon>
        <taxon>Mycolicibacterium</taxon>
    </lineage>
</organism>
<dbReference type="EMBL" id="JBKBDD010000018">
    <property type="protein sequence ID" value="MFN6547938.1"/>
    <property type="molecule type" value="Genomic_DNA"/>
</dbReference>
<reference evidence="2 3" key="1">
    <citation type="submission" date="2024-12" db="EMBL/GenBank/DDBJ databases">
        <title>The coexistence of Mycolicibacterium septicum and Mycolicibacterium nivoides in clinical samples.</title>
        <authorList>
            <person name="Wang C."/>
            <person name="Feng Y."/>
            <person name="Zong Z."/>
        </authorList>
    </citation>
    <scope>NUCLEOTIDE SEQUENCE [LARGE SCALE GENOMIC DNA]</scope>
    <source>
        <strain evidence="2 3">120309</strain>
    </source>
</reference>
<accession>A0ABW9LIW0</accession>
<name>A0ABW9LIW0_9MYCO</name>
<proteinExistence type="predicted"/>
<dbReference type="RefSeq" id="WP_409545504.1">
    <property type="nucleotide sequence ID" value="NZ_JBKBDD010000018.1"/>
</dbReference>
<keyword evidence="3" id="KW-1185">Reference proteome</keyword>
<evidence type="ECO:0008006" key="4">
    <source>
        <dbReference type="Google" id="ProtNLM"/>
    </source>
</evidence>
<evidence type="ECO:0000256" key="1">
    <source>
        <dbReference type="SAM" id="MobiDB-lite"/>
    </source>
</evidence>
<dbReference type="Proteomes" id="UP001635816">
    <property type="component" value="Unassembled WGS sequence"/>
</dbReference>
<feature type="compositionally biased region" description="Polar residues" evidence="1">
    <location>
        <begin position="62"/>
        <end position="78"/>
    </location>
</feature>
<protein>
    <recommendedName>
        <fullName evidence="4">ESX-1 secretion-associated protein</fullName>
    </recommendedName>
</protein>
<comment type="caution">
    <text evidence="2">The sequence shown here is derived from an EMBL/GenBank/DDBJ whole genome shotgun (WGS) entry which is preliminary data.</text>
</comment>
<gene>
    <name evidence="2" type="ORF">ACK4CT_32570</name>
</gene>